<accession>A0ACB0JGD1</accession>
<gene>
    <name evidence="1" type="ORF">MILVUS5_LOCUS11984</name>
</gene>
<evidence type="ECO:0000313" key="2">
    <source>
        <dbReference type="Proteomes" id="UP001177021"/>
    </source>
</evidence>
<sequence length="68" mass="7964">MSVASAREVVTGLPSTIVNLIFSLQLRQEEIRRKRHSKLLARLMSHVRRFRHSCTKALLFLHDCYFPV</sequence>
<proteinExistence type="predicted"/>
<organism evidence="1 2">
    <name type="scientific">Trifolium pratense</name>
    <name type="common">Red clover</name>
    <dbReference type="NCBI Taxonomy" id="57577"/>
    <lineage>
        <taxon>Eukaryota</taxon>
        <taxon>Viridiplantae</taxon>
        <taxon>Streptophyta</taxon>
        <taxon>Embryophyta</taxon>
        <taxon>Tracheophyta</taxon>
        <taxon>Spermatophyta</taxon>
        <taxon>Magnoliopsida</taxon>
        <taxon>eudicotyledons</taxon>
        <taxon>Gunneridae</taxon>
        <taxon>Pentapetalae</taxon>
        <taxon>rosids</taxon>
        <taxon>fabids</taxon>
        <taxon>Fabales</taxon>
        <taxon>Fabaceae</taxon>
        <taxon>Papilionoideae</taxon>
        <taxon>50 kb inversion clade</taxon>
        <taxon>NPAAA clade</taxon>
        <taxon>Hologalegina</taxon>
        <taxon>IRL clade</taxon>
        <taxon>Trifolieae</taxon>
        <taxon>Trifolium</taxon>
    </lineage>
</organism>
<keyword evidence="2" id="KW-1185">Reference proteome</keyword>
<protein>
    <submittedName>
        <fullName evidence="1">Uncharacterized protein</fullName>
    </submittedName>
</protein>
<reference evidence="1" key="1">
    <citation type="submission" date="2023-10" db="EMBL/GenBank/DDBJ databases">
        <authorList>
            <person name="Rodriguez Cubillos JULIANA M."/>
            <person name="De Vega J."/>
        </authorList>
    </citation>
    <scope>NUCLEOTIDE SEQUENCE</scope>
</reference>
<dbReference type="Proteomes" id="UP001177021">
    <property type="component" value="Unassembled WGS sequence"/>
</dbReference>
<dbReference type="EMBL" id="CASHSV030000034">
    <property type="protein sequence ID" value="CAJ2642512.1"/>
    <property type="molecule type" value="Genomic_DNA"/>
</dbReference>
<name>A0ACB0JGD1_TRIPR</name>
<comment type="caution">
    <text evidence="1">The sequence shown here is derived from an EMBL/GenBank/DDBJ whole genome shotgun (WGS) entry which is preliminary data.</text>
</comment>
<evidence type="ECO:0000313" key="1">
    <source>
        <dbReference type="EMBL" id="CAJ2642512.1"/>
    </source>
</evidence>